<feature type="region of interest" description="Disordered" evidence="1">
    <location>
        <begin position="112"/>
        <end position="180"/>
    </location>
</feature>
<dbReference type="Proteomes" id="UP001456524">
    <property type="component" value="Unassembled WGS sequence"/>
</dbReference>
<protein>
    <submittedName>
        <fullName evidence="2">Uncharacterized protein</fullName>
    </submittedName>
</protein>
<reference evidence="2 3" key="1">
    <citation type="journal article" date="2022" name="G3 (Bethesda)">
        <title>Enemy or ally: a genomic approach to elucidate the lifestyle of Phyllosticta citrichinaensis.</title>
        <authorList>
            <person name="Buijs V.A."/>
            <person name="Groenewald J.Z."/>
            <person name="Haridas S."/>
            <person name="LaButti K.M."/>
            <person name="Lipzen A."/>
            <person name="Martin F.M."/>
            <person name="Barry K."/>
            <person name="Grigoriev I.V."/>
            <person name="Crous P.W."/>
            <person name="Seidl M.F."/>
        </authorList>
    </citation>
    <scope>NUCLEOTIDE SEQUENCE [LARGE SCALE GENOMIC DNA]</scope>
    <source>
        <strain evidence="2 3">CBS 129764</strain>
    </source>
</reference>
<organism evidence="2 3">
    <name type="scientific">Phyllosticta citrichinensis</name>
    <dbReference type="NCBI Taxonomy" id="1130410"/>
    <lineage>
        <taxon>Eukaryota</taxon>
        <taxon>Fungi</taxon>
        <taxon>Dikarya</taxon>
        <taxon>Ascomycota</taxon>
        <taxon>Pezizomycotina</taxon>
        <taxon>Dothideomycetes</taxon>
        <taxon>Dothideomycetes incertae sedis</taxon>
        <taxon>Botryosphaeriales</taxon>
        <taxon>Phyllostictaceae</taxon>
        <taxon>Phyllosticta</taxon>
    </lineage>
</organism>
<sequence>MSSIDIQQVGGVARPSILQTYASVADHDPWVLSAIGELTHAAVEQGFWDPCNLDETLHPPAPHRAHPIWTIVFDKRISMTDDEAIWTRPYWLIADDGLPCVRWECNMPPELSYNPAGPSSSVPSDINSDDLEEEDTRGRRHTPRSQPATGVTRVQEKDGKEDKPEAEQETKDDESADQYVSALECEEEASTKLEICKWD</sequence>
<evidence type="ECO:0000313" key="2">
    <source>
        <dbReference type="EMBL" id="KAK8177484.1"/>
    </source>
</evidence>
<evidence type="ECO:0000256" key="1">
    <source>
        <dbReference type="SAM" id="MobiDB-lite"/>
    </source>
</evidence>
<accession>A0ABR1Y796</accession>
<gene>
    <name evidence="2" type="ORF">IWX90DRAFT_482479</name>
</gene>
<comment type="caution">
    <text evidence="2">The sequence shown here is derived from an EMBL/GenBank/DDBJ whole genome shotgun (WGS) entry which is preliminary data.</text>
</comment>
<proteinExistence type="predicted"/>
<evidence type="ECO:0000313" key="3">
    <source>
        <dbReference type="Proteomes" id="UP001456524"/>
    </source>
</evidence>
<feature type="compositionally biased region" description="Polar residues" evidence="1">
    <location>
        <begin position="117"/>
        <end position="126"/>
    </location>
</feature>
<keyword evidence="3" id="KW-1185">Reference proteome</keyword>
<feature type="compositionally biased region" description="Basic and acidic residues" evidence="1">
    <location>
        <begin position="154"/>
        <end position="169"/>
    </location>
</feature>
<dbReference type="EMBL" id="JBBWUH010000001">
    <property type="protein sequence ID" value="KAK8177484.1"/>
    <property type="molecule type" value="Genomic_DNA"/>
</dbReference>
<name>A0ABR1Y796_9PEZI</name>